<dbReference type="InterPro" id="IPR027417">
    <property type="entry name" value="P-loop_NTPase"/>
</dbReference>
<proteinExistence type="predicted"/>
<name>A0A3R6ZVW7_9LACO</name>
<evidence type="ECO:0000313" key="2">
    <source>
        <dbReference type="EMBL" id="RHW48233.1"/>
    </source>
</evidence>
<evidence type="ECO:0000256" key="1">
    <source>
        <dbReference type="SAM" id="Coils"/>
    </source>
</evidence>
<reference evidence="2 3" key="1">
    <citation type="submission" date="2018-07" db="EMBL/GenBank/DDBJ databases">
        <title>Genome sequences of six Lactobacillus spp. isolated from bumble bee guts.</title>
        <authorList>
            <person name="Motta E.V.S."/>
            <person name="Moran N.A."/>
        </authorList>
    </citation>
    <scope>NUCLEOTIDE SEQUENCE [LARGE SCALE GENOMIC DNA]</scope>
    <source>
        <strain evidence="2 3">LV-8.1</strain>
    </source>
</reference>
<feature type="coiled-coil region" evidence="1">
    <location>
        <begin position="418"/>
        <end position="459"/>
    </location>
</feature>
<dbReference type="RefSeq" id="WP_118910222.1">
    <property type="nucleotide sequence ID" value="NZ_QOCS01000006.1"/>
</dbReference>
<keyword evidence="1" id="KW-0175">Coiled coil</keyword>
<gene>
    <name evidence="2" type="ORF">DS832_02655</name>
</gene>
<dbReference type="AlphaFoldDB" id="A0A3R6ZVW7"/>
<feature type="coiled-coil region" evidence="1">
    <location>
        <begin position="231"/>
        <end position="258"/>
    </location>
</feature>
<evidence type="ECO:0000313" key="3">
    <source>
        <dbReference type="Proteomes" id="UP000284822"/>
    </source>
</evidence>
<dbReference type="EMBL" id="QOCS01000006">
    <property type="protein sequence ID" value="RHW48233.1"/>
    <property type="molecule type" value="Genomic_DNA"/>
</dbReference>
<accession>A0A3R6ZVW7</accession>
<dbReference type="SUPFAM" id="SSF52540">
    <property type="entry name" value="P-loop containing nucleoside triphosphate hydrolases"/>
    <property type="match status" value="1"/>
</dbReference>
<comment type="caution">
    <text evidence="2">The sequence shown here is derived from an EMBL/GenBank/DDBJ whole genome shotgun (WGS) entry which is preliminary data.</text>
</comment>
<dbReference type="Proteomes" id="UP000284822">
    <property type="component" value="Unassembled WGS sequence"/>
</dbReference>
<organism evidence="2 3">
    <name type="scientific">Bombilactobacillus bombi</name>
    <dbReference type="NCBI Taxonomy" id="1303590"/>
    <lineage>
        <taxon>Bacteria</taxon>
        <taxon>Bacillati</taxon>
        <taxon>Bacillota</taxon>
        <taxon>Bacilli</taxon>
        <taxon>Lactobacillales</taxon>
        <taxon>Lactobacillaceae</taxon>
        <taxon>Bombilactobacillus</taxon>
    </lineage>
</organism>
<sequence length="627" mass="72215">MQLQQLIVTNFRQFGERHSLHFATEGQQNVTLIIGNQEIDRTDIWRAILFAFLGDARIGQESDEINQRLINYSILQSAPNQWLKAEVELFFEQDGTQYDLIRRVKGYYDGKKYKQSPQKCWLEIKSPNQEKEQFNDEQIVTQKVQKALSPKSMLLGDAESLALLTTIDNASAFTQKLQAIIYHLLNTADIKQAIKLSSKLKSQLQLAMSDNNSSDYFQSIKHQQTNLSAKIQTIKQNIDQRQQQYTQAQEQLKLLTQLKPRITASSNKKPIIVNEKPQLNKMAEFVKLGANQLFYDYCSDITMIINNLRNHSEESISEKILINTANSQKCYLCGREFTSDSEAKTHVNELRQSFNHTKSLACLNQIEAGINEVEKNHYYFQQEQTKALAEYKEFLQTITENHDESDSVHDNDGISPIIEQLQNQIQELANQNQQEQLQLRHLKQEHITLQTEILEYQQMLQQLPTKIKNSNLLQQIIDSIDEIYTTATLEKLQTTTKEIFQNLQAKTKPDVAANLLTNAYQKNLTASQKQLLIIAFILALLQINNFNVLLTEQPFSYLNTVNCRYLIAGMPQLFNQWIVYLTDTELTAELKTAFLKQDNVGRIYQLNNHIMPGATNVEALRSLTAIL</sequence>
<protein>
    <submittedName>
        <fullName evidence="2">Uncharacterized protein</fullName>
    </submittedName>
</protein>
<dbReference type="Gene3D" id="3.40.50.300">
    <property type="entry name" value="P-loop containing nucleotide triphosphate hydrolases"/>
    <property type="match status" value="2"/>
</dbReference>